<dbReference type="PRINTS" id="PR00364">
    <property type="entry name" value="DISEASERSIST"/>
</dbReference>
<evidence type="ECO:0000256" key="2">
    <source>
        <dbReference type="ARBA" id="ARBA00022737"/>
    </source>
</evidence>
<protein>
    <recommendedName>
        <fullName evidence="4">TIR domain-containing protein</fullName>
    </recommendedName>
</protein>
<dbReference type="InterPro" id="IPR035897">
    <property type="entry name" value="Toll_tir_struct_dom_sf"/>
</dbReference>
<keyword evidence="1" id="KW-0433">Leucine-rich repeat</keyword>
<dbReference type="GO" id="GO:0043531">
    <property type="term" value="F:ADP binding"/>
    <property type="evidence" value="ECO:0007669"/>
    <property type="project" value="InterPro"/>
</dbReference>
<dbReference type="EMBL" id="CM018212">
    <property type="protein sequence ID" value="KAB2059471.1"/>
    <property type="molecule type" value="Genomic_DNA"/>
</dbReference>
<keyword evidence="3" id="KW-0520">NAD</keyword>
<dbReference type="InterPro" id="IPR032675">
    <property type="entry name" value="LRR_dom_sf"/>
</dbReference>
<evidence type="ECO:0000313" key="5">
    <source>
        <dbReference type="EMBL" id="KAB2059471.1"/>
    </source>
</evidence>
<evidence type="ECO:0000256" key="3">
    <source>
        <dbReference type="ARBA" id="ARBA00023027"/>
    </source>
</evidence>
<dbReference type="Gene3D" id="1.10.8.430">
    <property type="entry name" value="Helical domain of apoptotic protease-activating factors"/>
    <property type="match status" value="1"/>
</dbReference>
<name>A0A5J5TWW7_GOSBA</name>
<sequence length="794" mass="90894">MLPSTSSSSAAADTNKERTCDVFLSFRGEDTRCSFVSHLYKDLCRKNIGTFIDSEKLQRGDGISESLLTAIQGSRISVIVFSKDYASSRWCLEELVKIMDFKKLKGHYFVVPVFYGVDPSDVRKQRGSFADAFAKHEENFKHDVEKVKSWRSALTSAADLSGWDSQVTRPDSTLVDKIVKDILKKLDCRTSSPNLKGLVGIERRTQQVVSLFQVGDLLKLGIWGMQGIGKTKLVEAIFCHVLNGFQNHSFLANVREHKESRNLSQLRQKFLSDILEDENLDISTPTIIPSFVKDRLSRKKVLVVCDDESDRFGRGSLLIVTTRNRQVLFQCGMNLIYEAKKLNKYESIQLFCQHAFKSNHPIEYQLGLSRMVLSFANGNPLAIKFFGSPLYGKNKNYQERAVKELKQIPNPDILKLFRSSFDGLNPVEKDIFLDIACFFKGEDRDFVTRIMEACYPSAYSRIENLIDNRLWIPEEIYDVLTKNNGTETLTGIVLDMSKLEKLELEPIAFMKMRKLRILKFYNSCGRTLLFKELLSLPDELSSLQKNFCPLPLISQKELAFDKTKRKREGKTFWDPYPTGYPLKTLPSTFHPRYLVELDMSSSNLEQLWEGKQNLVNLKVINLNNSKNLVRLPDLSTATNLEKINLCWCFNLRELPSSLQHLQKLTLLDFSYCESIRSLPSFYKATSLTKLHLSGCSKLFSFPETFPEILDIMERLRDLDLSGTVLKELPFSIDNLIGLKILRLNNCENLVCLPDNFYKLKSLLHLSLCGSSNQVCLVNPWVGYLPTISNWIRKL</sequence>
<dbReference type="InterPro" id="IPR042197">
    <property type="entry name" value="Apaf_helical"/>
</dbReference>
<reference evidence="6" key="1">
    <citation type="journal article" date="2020" name="Nat. Genet.">
        <title>Genomic diversifications of five Gossypium allopolyploid species and their impact on cotton improvement.</title>
        <authorList>
            <person name="Chen Z.J."/>
            <person name="Sreedasyam A."/>
            <person name="Ando A."/>
            <person name="Song Q."/>
            <person name="De Santiago L.M."/>
            <person name="Hulse-Kemp A.M."/>
            <person name="Ding M."/>
            <person name="Ye W."/>
            <person name="Kirkbride R.C."/>
            <person name="Jenkins J."/>
            <person name="Plott C."/>
            <person name="Lovell J."/>
            <person name="Lin Y.M."/>
            <person name="Vaughn R."/>
            <person name="Liu B."/>
            <person name="Simpson S."/>
            <person name="Scheffler B.E."/>
            <person name="Wen L."/>
            <person name="Saski C.A."/>
            <person name="Grover C.E."/>
            <person name="Hu G."/>
            <person name="Conover J.L."/>
            <person name="Carlson J.W."/>
            <person name="Shu S."/>
            <person name="Boston L.B."/>
            <person name="Williams M."/>
            <person name="Peterson D.G."/>
            <person name="McGee K."/>
            <person name="Jones D.C."/>
            <person name="Wendel J.F."/>
            <person name="Stelly D.M."/>
            <person name="Grimwood J."/>
            <person name="Schmutz J."/>
        </authorList>
    </citation>
    <scope>NUCLEOTIDE SEQUENCE [LARGE SCALE GENOMIC DNA]</scope>
    <source>
        <strain evidence="6">cv. 3-79</strain>
    </source>
</reference>
<dbReference type="FunFam" id="3.40.50.10140:FF:000007">
    <property type="entry name" value="Disease resistance protein (TIR-NBS-LRR class)"/>
    <property type="match status" value="1"/>
</dbReference>
<dbReference type="PROSITE" id="PS50104">
    <property type="entry name" value="TIR"/>
    <property type="match status" value="1"/>
</dbReference>
<dbReference type="SUPFAM" id="SSF52058">
    <property type="entry name" value="L domain-like"/>
    <property type="match status" value="1"/>
</dbReference>
<gene>
    <name evidence="5" type="ORF">ES319_A11G306000v1</name>
</gene>
<evidence type="ECO:0000313" key="6">
    <source>
        <dbReference type="Proteomes" id="UP000327439"/>
    </source>
</evidence>
<dbReference type="GO" id="GO:0007165">
    <property type="term" value="P:signal transduction"/>
    <property type="evidence" value="ECO:0007669"/>
    <property type="project" value="InterPro"/>
</dbReference>
<dbReference type="Gene3D" id="3.40.50.10140">
    <property type="entry name" value="Toll/interleukin-1 receptor homology (TIR) domain"/>
    <property type="match status" value="1"/>
</dbReference>
<dbReference type="Gene3D" id="3.80.10.10">
    <property type="entry name" value="Ribonuclease Inhibitor"/>
    <property type="match status" value="2"/>
</dbReference>
<dbReference type="AlphaFoldDB" id="A0A5J5TWW7"/>
<keyword evidence="6" id="KW-1185">Reference proteome</keyword>
<dbReference type="PANTHER" id="PTHR11017">
    <property type="entry name" value="LEUCINE-RICH REPEAT-CONTAINING PROTEIN"/>
    <property type="match status" value="1"/>
</dbReference>
<evidence type="ECO:0000256" key="1">
    <source>
        <dbReference type="ARBA" id="ARBA00022614"/>
    </source>
</evidence>
<accession>A0A5J5TWW7</accession>
<dbReference type="Pfam" id="PF01582">
    <property type="entry name" value="TIR"/>
    <property type="match status" value="1"/>
</dbReference>
<dbReference type="InterPro" id="IPR011713">
    <property type="entry name" value="Leu-rich_rpt_3"/>
</dbReference>
<evidence type="ECO:0000259" key="4">
    <source>
        <dbReference type="PROSITE" id="PS50104"/>
    </source>
</evidence>
<dbReference type="InterPro" id="IPR027417">
    <property type="entry name" value="P-loop_NTPase"/>
</dbReference>
<dbReference type="InterPro" id="IPR002182">
    <property type="entry name" value="NB-ARC"/>
</dbReference>
<proteinExistence type="predicted"/>
<dbReference type="Pfam" id="PF07725">
    <property type="entry name" value="LRR_3"/>
    <property type="match status" value="1"/>
</dbReference>
<organism evidence="5 6">
    <name type="scientific">Gossypium barbadense</name>
    <name type="common">Sea Island cotton</name>
    <name type="synonym">Hibiscus barbadensis</name>
    <dbReference type="NCBI Taxonomy" id="3634"/>
    <lineage>
        <taxon>Eukaryota</taxon>
        <taxon>Viridiplantae</taxon>
        <taxon>Streptophyta</taxon>
        <taxon>Embryophyta</taxon>
        <taxon>Tracheophyta</taxon>
        <taxon>Spermatophyta</taxon>
        <taxon>Magnoliopsida</taxon>
        <taxon>eudicotyledons</taxon>
        <taxon>Gunneridae</taxon>
        <taxon>Pentapetalae</taxon>
        <taxon>rosids</taxon>
        <taxon>malvids</taxon>
        <taxon>Malvales</taxon>
        <taxon>Malvaceae</taxon>
        <taxon>Malvoideae</taxon>
        <taxon>Gossypium</taxon>
    </lineage>
</organism>
<dbReference type="SUPFAM" id="SSF52200">
    <property type="entry name" value="Toll/Interleukin receptor TIR domain"/>
    <property type="match status" value="1"/>
</dbReference>
<dbReference type="InterPro" id="IPR000157">
    <property type="entry name" value="TIR_dom"/>
</dbReference>
<dbReference type="Pfam" id="PF00931">
    <property type="entry name" value="NB-ARC"/>
    <property type="match status" value="1"/>
</dbReference>
<dbReference type="Gene3D" id="3.40.50.300">
    <property type="entry name" value="P-loop containing nucleotide triphosphate hydrolases"/>
    <property type="match status" value="1"/>
</dbReference>
<dbReference type="InterPro" id="IPR044974">
    <property type="entry name" value="Disease_R_plants"/>
</dbReference>
<dbReference type="SUPFAM" id="SSF52540">
    <property type="entry name" value="P-loop containing nucleoside triphosphate hydrolases"/>
    <property type="match status" value="1"/>
</dbReference>
<dbReference type="GO" id="GO:0006952">
    <property type="term" value="P:defense response"/>
    <property type="evidence" value="ECO:0007669"/>
    <property type="project" value="InterPro"/>
</dbReference>
<feature type="domain" description="TIR" evidence="4">
    <location>
        <begin position="18"/>
        <end position="186"/>
    </location>
</feature>
<dbReference type="PANTHER" id="PTHR11017:SF570">
    <property type="entry name" value="DISEASE RESISTANCE PROTEIN (TIR-NBS CLASS)-RELATED"/>
    <property type="match status" value="1"/>
</dbReference>
<dbReference type="Proteomes" id="UP000327439">
    <property type="component" value="Chromosome A11"/>
</dbReference>
<dbReference type="OrthoDB" id="1052457at2759"/>
<dbReference type="SMART" id="SM00255">
    <property type="entry name" value="TIR"/>
    <property type="match status" value="1"/>
</dbReference>
<keyword evidence="2" id="KW-0677">Repeat</keyword>